<protein>
    <submittedName>
        <fullName evidence="1">Uncharacterized protein</fullName>
    </submittedName>
</protein>
<proteinExistence type="predicted"/>
<dbReference type="AlphaFoldDB" id="A0AAE4VJM4"/>
<evidence type="ECO:0000313" key="2">
    <source>
        <dbReference type="Proteomes" id="UP001289135"/>
    </source>
</evidence>
<comment type="caution">
    <text evidence="1">The sequence shown here is derived from an EMBL/GenBank/DDBJ whole genome shotgun (WGS) entry which is preliminary data.</text>
</comment>
<dbReference type="Proteomes" id="UP001289135">
    <property type="component" value="Unassembled WGS sequence"/>
</dbReference>
<gene>
    <name evidence="1" type="ORF">Lyticum_00206</name>
</gene>
<name>A0AAE4VJM4_9RICK</name>
<dbReference type="EMBL" id="JARGYU010000001">
    <property type="protein sequence ID" value="MDZ5761046.1"/>
    <property type="molecule type" value="Genomic_DNA"/>
</dbReference>
<accession>A0AAE4VJM4</accession>
<dbReference type="Gene3D" id="3.90.1530.10">
    <property type="entry name" value="Conserved hypothetical protein from pyrococcus furiosus pfu- 392566-001, ParB domain"/>
    <property type="match status" value="1"/>
</dbReference>
<reference evidence="1" key="1">
    <citation type="submission" date="2023-02" db="EMBL/GenBank/DDBJ databases">
        <title>Host association and intracellularity evolved multiple times independently in the Rickettsiales.</title>
        <authorList>
            <person name="Castelli M."/>
            <person name="Nardi T."/>
            <person name="Gammuto L."/>
            <person name="Bellinzona G."/>
            <person name="Sabaneyeva E."/>
            <person name="Potekhin A."/>
            <person name="Serra V."/>
            <person name="Petroni G."/>
            <person name="Sassera D."/>
        </authorList>
    </citation>
    <scope>NUCLEOTIDE SEQUENCE</scope>
    <source>
        <strain evidence="1">USBL-36I1</strain>
    </source>
</reference>
<sequence length="213" mass="24638">MSIKNEKLLKNKLGRSLSSIFSEASKIFDDIDKNKDIFNQKNNCKVDYIKIKDISIDSSEIDIKSFHEDNNINKLLGISSITKVYRLNQNNYKIIEGKENYYAALKANLNEIPVIIVNQQLEYFNDKNNNNFEYENKNQYSSKNLDNNNINNIVDKDIDIDNDLLTTASIISKELKMNVKIIEKDLNKYIVSIECNNIEELDDLLSRISGNIL</sequence>
<dbReference type="RefSeq" id="WP_322498477.1">
    <property type="nucleotide sequence ID" value="NZ_JARGYU010000001.1"/>
</dbReference>
<evidence type="ECO:0000313" key="1">
    <source>
        <dbReference type="EMBL" id="MDZ5761046.1"/>
    </source>
</evidence>
<keyword evidence="2" id="KW-1185">Reference proteome</keyword>
<organism evidence="1 2">
    <name type="scientific">Lyticum sinuosum</name>
    <dbReference type="NCBI Taxonomy" id="1332059"/>
    <lineage>
        <taxon>Bacteria</taxon>
        <taxon>Pseudomonadati</taxon>
        <taxon>Pseudomonadota</taxon>
        <taxon>Alphaproteobacteria</taxon>
        <taxon>Rickettsiales</taxon>
        <taxon>Lyticum</taxon>
    </lineage>
</organism>